<evidence type="ECO:0000256" key="3">
    <source>
        <dbReference type="ARBA" id="ARBA00022821"/>
    </source>
</evidence>
<evidence type="ECO:0000256" key="4">
    <source>
        <dbReference type="SAM" id="Coils"/>
    </source>
</evidence>
<dbReference type="InterPro" id="IPR027417">
    <property type="entry name" value="P-loop_NTPase"/>
</dbReference>
<dbReference type="FunFam" id="1.10.10.10:FF:000322">
    <property type="entry name" value="Probable disease resistance protein At1g63360"/>
    <property type="match status" value="1"/>
</dbReference>
<dbReference type="InterPro" id="IPR002182">
    <property type="entry name" value="NB-ARC"/>
</dbReference>
<dbReference type="GO" id="GO:0006952">
    <property type="term" value="P:defense response"/>
    <property type="evidence" value="ECO:0007669"/>
    <property type="project" value="UniProtKB-KW"/>
</dbReference>
<name>A0A6A3BZ38_HIBSY</name>
<dbReference type="Pfam" id="PF23559">
    <property type="entry name" value="WHD_DRP"/>
    <property type="match status" value="1"/>
</dbReference>
<evidence type="ECO:0000313" key="8">
    <source>
        <dbReference type="Proteomes" id="UP000436088"/>
    </source>
</evidence>
<proteinExistence type="predicted"/>
<evidence type="ECO:0000259" key="6">
    <source>
        <dbReference type="Pfam" id="PF23559"/>
    </source>
</evidence>
<dbReference type="GO" id="GO:0043531">
    <property type="term" value="F:ADP binding"/>
    <property type="evidence" value="ECO:0007669"/>
    <property type="project" value="InterPro"/>
</dbReference>
<keyword evidence="4" id="KW-0175">Coiled coil</keyword>
<dbReference type="Gene3D" id="3.40.50.300">
    <property type="entry name" value="P-loop containing nucleotide triphosphate hydrolases"/>
    <property type="match status" value="1"/>
</dbReference>
<dbReference type="InterPro" id="IPR058922">
    <property type="entry name" value="WHD_DRP"/>
</dbReference>
<keyword evidence="2" id="KW-0677">Repeat</keyword>
<evidence type="ECO:0000313" key="7">
    <source>
        <dbReference type="EMBL" id="KAE8721181.1"/>
    </source>
</evidence>
<keyword evidence="8" id="KW-1185">Reference proteome</keyword>
<dbReference type="InterPro" id="IPR036388">
    <property type="entry name" value="WH-like_DNA-bd_sf"/>
</dbReference>
<keyword evidence="1" id="KW-0433">Leucine-rich repeat</keyword>
<dbReference type="Proteomes" id="UP000436088">
    <property type="component" value="Unassembled WGS sequence"/>
</dbReference>
<feature type="coiled-coil region" evidence="4">
    <location>
        <begin position="36"/>
        <end position="63"/>
    </location>
</feature>
<dbReference type="InterPro" id="IPR050905">
    <property type="entry name" value="Plant_NBS-LRR"/>
</dbReference>
<dbReference type="EMBL" id="VEPZ02000637">
    <property type="protein sequence ID" value="KAE8721181.1"/>
    <property type="molecule type" value="Genomic_DNA"/>
</dbReference>
<gene>
    <name evidence="7" type="ORF">F3Y22_tig00016571pilonHSYRG00001</name>
</gene>
<comment type="caution">
    <text evidence="7">The sequence shown here is derived from an EMBL/GenBank/DDBJ whole genome shotgun (WGS) entry which is preliminary data.</text>
</comment>
<protein>
    <submittedName>
        <fullName evidence="7">Uncharacterized protein</fullName>
    </submittedName>
</protein>
<dbReference type="FunFam" id="3.40.50.300:FF:001091">
    <property type="entry name" value="Probable disease resistance protein At1g61300"/>
    <property type="match status" value="1"/>
</dbReference>
<evidence type="ECO:0000256" key="1">
    <source>
        <dbReference type="ARBA" id="ARBA00022614"/>
    </source>
</evidence>
<dbReference type="PANTHER" id="PTHR33463:SF220">
    <property type="entry name" value="NB-ARC DOMAIN-CONTAINING PROTEIN"/>
    <property type="match status" value="1"/>
</dbReference>
<dbReference type="SUPFAM" id="SSF52540">
    <property type="entry name" value="P-loop containing nucleoside triphosphate hydrolases"/>
    <property type="match status" value="1"/>
</dbReference>
<feature type="domain" description="NB-ARC" evidence="5">
    <location>
        <begin position="128"/>
        <end position="240"/>
    </location>
</feature>
<reference evidence="7" key="1">
    <citation type="submission" date="2019-09" db="EMBL/GenBank/DDBJ databases">
        <title>Draft genome information of white flower Hibiscus syriacus.</title>
        <authorList>
            <person name="Kim Y.-M."/>
        </authorList>
    </citation>
    <scope>NUCLEOTIDE SEQUENCE [LARGE SCALE GENOMIC DNA]</scope>
    <source>
        <strain evidence="7">YM2019G1</strain>
    </source>
</reference>
<keyword evidence="3" id="KW-0611">Plant defense</keyword>
<evidence type="ECO:0000256" key="2">
    <source>
        <dbReference type="ARBA" id="ARBA00022737"/>
    </source>
</evidence>
<dbReference type="AlphaFoldDB" id="A0A6A3BZ38"/>
<accession>A0A6A3BZ38</accession>
<sequence>MGNCFSIQFSFENILIRAWDSTVGHANYVCKLKETLLALSAALEELRVQKNDVQREVDLAEQRQLKRLEQVRLWLSKAKTMITEAENLIADGPQQINNLCLGGCVSRNCLSSYKFGKRRRWKDNTLDPINNKFSTTPQGFDIVIWSLVSKDYNVEKIQDRIGGKIGFSDESWKNRSVDQKAEDIYGVLRQKRFVVLLDDLWERVDLNKVGIPKPTQENGSKLIFTTRLKEVCGEMEARHKIKECGGLPLALITIGRAMACKTTPGEWKYAIEKLKRSALPKMENEVFPLLKFRYDYLDPTMKCCLLYCCLYPEDYNIPKMRLVEYWFCEGLLNEFDRISDSQMQGDYIVNSLLSACLLERGGEERVKMHDVIRDMGLWTACEVEEKEQSFFVKSGQSLPNELQFLKKDSSFLTNPLLKNNKEKTNTHNSYSMFETLLLWGLPEMKHILGCPVLHV</sequence>
<feature type="domain" description="Disease resistance protein winged helix" evidence="6">
    <location>
        <begin position="310"/>
        <end position="375"/>
    </location>
</feature>
<dbReference type="Gene3D" id="1.10.10.10">
    <property type="entry name" value="Winged helix-like DNA-binding domain superfamily/Winged helix DNA-binding domain"/>
    <property type="match status" value="1"/>
</dbReference>
<dbReference type="PANTHER" id="PTHR33463">
    <property type="entry name" value="NB-ARC DOMAIN-CONTAINING PROTEIN-RELATED"/>
    <property type="match status" value="1"/>
</dbReference>
<organism evidence="7 8">
    <name type="scientific">Hibiscus syriacus</name>
    <name type="common">Rose of Sharon</name>
    <dbReference type="NCBI Taxonomy" id="106335"/>
    <lineage>
        <taxon>Eukaryota</taxon>
        <taxon>Viridiplantae</taxon>
        <taxon>Streptophyta</taxon>
        <taxon>Embryophyta</taxon>
        <taxon>Tracheophyta</taxon>
        <taxon>Spermatophyta</taxon>
        <taxon>Magnoliopsida</taxon>
        <taxon>eudicotyledons</taxon>
        <taxon>Gunneridae</taxon>
        <taxon>Pentapetalae</taxon>
        <taxon>rosids</taxon>
        <taxon>malvids</taxon>
        <taxon>Malvales</taxon>
        <taxon>Malvaceae</taxon>
        <taxon>Malvoideae</taxon>
        <taxon>Hibiscus</taxon>
    </lineage>
</organism>
<evidence type="ECO:0000259" key="5">
    <source>
        <dbReference type="Pfam" id="PF00931"/>
    </source>
</evidence>
<dbReference type="Pfam" id="PF00931">
    <property type="entry name" value="NB-ARC"/>
    <property type="match status" value="1"/>
</dbReference>